<feature type="domain" description="GST N-terminal" evidence="2">
    <location>
        <begin position="13"/>
        <end position="92"/>
    </location>
</feature>
<comment type="caution">
    <text evidence="3">The sequence shown here is derived from an EMBL/GenBank/DDBJ whole genome shotgun (WGS) entry which is preliminary data.</text>
</comment>
<dbReference type="SFLD" id="SFLDG00358">
    <property type="entry name" value="Main_(cytGST)"/>
    <property type="match status" value="1"/>
</dbReference>
<dbReference type="InterPro" id="IPR004045">
    <property type="entry name" value="Glutathione_S-Trfase_N"/>
</dbReference>
<dbReference type="InterPro" id="IPR036282">
    <property type="entry name" value="Glutathione-S-Trfase_C_sf"/>
</dbReference>
<evidence type="ECO:0000256" key="1">
    <source>
        <dbReference type="RuleBase" id="RU003494"/>
    </source>
</evidence>
<dbReference type="RefSeq" id="WP_336918671.1">
    <property type="nucleotide sequence ID" value="NZ_JBANRN010000006.1"/>
</dbReference>
<dbReference type="InterPro" id="IPR036249">
    <property type="entry name" value="Thioredoxin-like_sf"/>
</dbReference>
<evidence type="ECO:0000313" key="4">
    <source>
        <dbReference type="Proteomes" id="UP001595378"/>
    </source>
</evidence>
<dbReference type="InterPro" id="IPR040079">
    <property type="entry name" value="Glutathione_S-Trfase"/>
</dbReference>
<reference evidence="4" key="1">
    <citation type="journal article" date="2019" name="Int. J. Syst. Evol. Microbiol.">
        <title>The Global Catalogue of Microorganisms (GCM) 10K type strain sequencing project: providing services to taxonomists for standard genome sequencing and annotation.</title>
        <authorList>
            <consortium name="The Broad Institute Genomics Platform"/>
            <consortium name="The Broad Institute Genome Sequencing Center for Infectious Disease"/>
            <person name="Wu L."/>
            <person name="Ma J."/>
        </authorList>
    </citation>
    <scope>NUCLEOTIDE SEQUENCE [LARGE SCALE GENOMIC DNA]</scope>
    <source>
        <strain evidence="4">KCTC 52606</strain>
    </source>
</reference>
<dbReference type="Pfam" id="PF02798">
    <property type="entry name" value="GST_N"/>
    <property type="match status" value="1"/>
</dbReference>
<dbReference type="EMBL" id="JBHRSU010000035">
    <property type="protein sequence ID" value="MFC3101834.1"/>
    <property type="molecule type" value="Genomic_DNA"/>
</dbReference>
<dbReference type="InterPro" id="IPR004046">
    <property type="entry name" value="GST_C"/>
</dbReference>
<gene>
    <name evidence="3" type="ORF">ACFODK_13135</name>
</gene>
<dbReference type="PANTHER" id="PTHR44051">
    <property type="entry name" value="GLUTATHIONE S-TRANSFERASE-RELATED"/>
    <property type="match status" value="1"/>
</dbReference>
<sequence length="225" mass="24802">MIATASQPTLTAFDWVPDFARGLVRDIRVRWALEELGLTYDVEVLNAFGAKPDGYVQRQPFEQVPAFADGDVELFESGAILLYLADRHPGLLPTDDAAAWTARCWVMAAYSSVESFINRLNSYDIFNADKPWAKDAREPAVALVNQKLKRVADALGDKDWLVGDFSVADIAMICVLENLRHSGLVTQQPVLVDYLARGKSRPAYGRALSGQLANFTGSPPAGWQK</sequence>
<dbReference type="CDD" id="cd03046">
    <property type="entry name" value="GST_N_GTT1_like"/>
    <property type="match status" value="1"/>
</dbReference>
<dbReference type="PANTHER" id="PTHR44051:SF8">
    <property type="entry name" value="GLUTATHIONE S-TRANSFERASE GSTA"/>
    <property type="match status" value="1"/>
</dbReference>
<comment type="similarity">
    <text evidence="1">Belongs to the GST superfamily.</text>
</comment>
<name>A0ABV7EIW8_9SPHN</name>
<dbReference type="SUPFAM" id="SSF47616">
    <property type="entry name" value="GST C-terminal domain-like"/>
    <property type="match status" value="1"/>
</dbReference>
<accession>A0ABV7EIW8</accession>
<dbReference type="PROSITE" id="PS50404">
    <property type="entry name" value="GST_NTER"/>
    <property type="match status" value="1"/>
</dbReference>
<organism evidence="3 4">
    <name type="scientific">Alteraurantiacibacter lauratis</name>
    <dbReference type="NCBI Taxonomy" id="2054627"/>
    <lineage>
        <taxon>Bacteria</taxon>
        <taxon>Pseudomonadati</taxon>
        <taxon>Pseudomonadota</taxon>
        <taxon>Alphaproteobacteria</taxon>
        <taxon>Sphingomonadales</taxon>
        <taxon>Erythrobacteraceae</taxon>
        <taxon>Alteraurantiacibacter</taxon>
    </lineage>
</organism>
<protein>
    <submittedName>
        <fullName evidence="3">Glutathione S-transferase family protein</fullName>
    </submittedName>
</protein>
<dbReference type="SFLD" id="SFLDS00019">
    <property type="entry name" value="Glutathione_Transferase_(cytos"/>
    <property type="match status" value="1"/>
</dbReference>
<evidence type="ECO:0000313" key="3">
    <source>
        <dbReference type="EMBL" id="MFC3101834.1"/>
    </source>
</evidence>
<dbReference type="SUPFAM" id="SSF52833">
    <property type="entry name" value="Thioredoxin-like"/>
    <property type="match status" value="1"/>
</dbReference>
<evidence type="ECO:0000259" key="2">
    <source>
        <dbReference type="PROSITE" id="PS50404"/>
    </source>
</evidence>
<keyword evidence="4" id="KW-1185">Reference proteome</keyword>
<proteinExistence type="inferred from homology"/>
<dbReference type="Proteomes" id="UP001595378">
    <property type="component" value="Unassembled WGS sequence"/>
</dbReference>
<dbReference type="Gene3D" id="3.40.30.10">
    <property type="entry name" value="Glutaredoxin"/>
    <property type="match status" value="1"/>
</dbReference>
<dbReference type="Gene3D" id="1.20.1050.10">
    <property type="match status" value="1"/>
</dbReference>
<dbReference type="Pfam" id="PF00043">
    <property type="entry name" value="GST_C"/>
    <property type="match status" value="1"/>
</dbReference>